<name>A0A931FNE5_9HYPH</name>
<evidence type="ECO:0000256" key="4">
    <source>
        <dbReference type="ARBA" id="ARBA00023049"/>
    </source>
</evidence>
<evidence type="ECO:0000256" key="3">
    <source>
        <dbReference type="ARBA" id="ARBA00022801"/>
    </source>
</evidence>
<reference evidence="8" key="1">
    <citation type="submission" date="2020-11" db="EMBL/GenBank/DDBJ databases">
        <authorList>
            <person name="Kim M.K."/>
        </authorList>
    </citation>
    <scope>NUCLEOTIDE SEQUENCE</scope>
    <source>
        <strain evidence="8">BT350</strain>
    </source>
</reference>
<sequence>MADAMWPHPVPPISSEERDARLARLRANMDESGIKGVLLGSTESLRYFTGLVWKPSERLLGALITDERLVYIAPRFERSKVETLPILPGDIATWEEHENPYALVRDLLGSRGRLALDEQLPLFAYHGFVAALGVDRLADAGLLVRPLRARKSPAEIALMARAKAITIEVHRRAHAMLKPGIRSSEVVAFIDTQHRALGAPGGSNFCIASFGDATSLPHGADGDPALQRGDLILVDTGCRLDGYHSDITRTYMLDEPTREIERIWTIQKEAQEAAFAAAHLGATCESVDRAARSVIEAHGLGPDYRLPGLPHRTGHGIGLEIHEVPNLVRGDETELATGMCFSNEPMIVVPGQFGVRLEDHFYMTDSGARWFTQPQASLIDPFSDVAPLTE</sequence>
<dbReference type="Pfam" id="PF00557">
    <property type="entry name" value="Peptidase_M24"/>
    <property type="match status" value="1"/>
</dbReference>
<keyword evidence="2 5" id="KW-0479">Metal-binding</keyword>
<dbReference type="InterPro" id="IPR001131">
    <property type="entry name" value="Peptidase_M24B_aminopep-P_CS"/>
</dbReference>
<feature type="domain" description="Peptidase M24" evidence="6">
    <location>
        <begin position="158"/>
        <end position="365"/>
    </location>
</feature>
<evidence type="ECO:0000313" key="9">
    <source>
        <dbReference type="Proteomes" id="UP000599312"/>
    </source>
</evidence>
<dbReference type="GO" id="GO:0008237">
    <property type="term" value="F:metallopeptidase activity"/>
    <property type="evidence" value="ECO:0007669"/>
    <property type="project" value="UniProtKB-KW"/>
</dbReference>
<dbReference type="Pfam" id="PF01321">
    <property type="entry name" value="Creatinase_N"/>
    <property type="match status" value="1"/>
</dbReference>
<evidence type="ECO:0000259" key="7">
    <source>
        <dbReference type="Pfam" id="PF01321"/>
    </source>
</evidence>
<dbReference type="SUPFAM" id="SSF53092">
    <property type="entry name" value="Creatinase/prolidase N-terminal domain"/>
    <property type="match status" value="1"/>
</dbReference>
<dbReference type="PROSITE" id="PS00491">
    <property type="entry name" value="PROLINE_PEPTIDASE"/>
    <property type="match status" value="1"/>
</dbReference>
<keyword evidence="1" id="KW-0645">Protease</keyword>
<dbReference type="InterPro" id="IPR029149">
    <property type="entry name" value="Creatin/AminoP/Spt16_N"/>
</dbReference>
<keyword evidence="8" id="KW-0031">Aminopeptidase</keyword>
<proteinExistence type="inferred from homology"/>
<evidence type="ECO:0000256" key="1">
    <source>
        <dbReference type="ARBA" id="ARBA00022670"/>
    </source>
</evidence>
<dbReference type="EMBL" id="JADQDO010000004">
    <property type="protein sequence ID" value="MBF9233944.1"/>
    <property type="molecule type" value="Genomic_DNA"/>
</dbReference>
<keyword evidence="9" id="KW-1185">Reference proteome</keyword>
<comment type="similarity">
    <text evidence="5">Belongs to the peptidase M24B family.</text>
</comment>
<dbReference type="PANTHER" id="PTHR46112:SF3">
    <property type="entry name" value="AMINOPEPTIDASE YPDF"/>
    <property type="match status" value="1"/>
</dbReference>
<dbReference type="Gene3D" id="3.90.230.10">
    <property type="entry name" value="Creatinase/methionine aminopeptidase superfamily"/>
    <property type="match status" value="1"/>
</dbReference>
<keyword evidence="4" id="KW-0482">Metalloprotease</keyword>
<dbReference type="GO" id="GO:0046872">
    <property type="term" value="F:metal ion binding"/>
    <property type="evidence" value="ECO:0007669"/>
    <property type="project" value="UniProtKB-KW"/>
</dbReference>
<dbReference type="PANTHER" id="PTHR46112">
    <property type="entry name" value="AMINOPEPTIDASE"/>
    <property type="match status" value="1"/>
</dbReference>
<evidence type="ECO:0000313" key="8">
    <source>
        <dbReference type="EMBL" id="MBF9233944.1"/>
    </source>
</evidence>
<evidence type="ECO:0000259" key="6">
    <source>
        <dbReference type="Pfam" id="PF00557"/>
    </source>
</evidence>
<keyword evidence="3" id="KW-0378">Hydrolase</keyword>
<dbReference type="InterPro" id="IPR000587">
    <property type="entry name" value="Creatinase_N"/>
</dbReference>
<dbReference type="SUPFAM" id="SSF55920">
    <property type="entry name" value="Creatinase/aminopeptidase"/>
    <property type="match status" value="1"/>
</dbReference>
<dbReference type="GO" id="GO:0006508">
    <property type="term" value="P:proteolysis"/>
    <property type="evidence" value="ECO:0007669"/>
    <property type="project" value="UniProtKB-KW"/>
</dbReference>
<dbReference type="Gene3D" id="3.40.350.10">
    <property type="entry name" value="Creatinase/prolidase N-terminal domain"/>
    <property type="match status" value="1"/>
</dbReference>
<dbReference type="AlphaFoldDB" id="A0A931FNE5"/>
<dbReference type="Proteomes" id="UP000599312">
    <property type="component" value="Unassembled WGS sequence"/>
</dbReference>
<feature type="domain" description="Creatinase N-terminal" evidence="7">
    <location>
        <begin position="21"/>
        <end position="149"/>
    </location>
</feature>
<organism evidence="8 9">
    <name type="scientific">Microvirga alba</name>
    <dbReference type="NCBI Taxonomy" id="2791025"/>
    <lineage>
        <taxon>Bacteria</taxon>
        <taxon>Pseudomonadati</taxon>
        <taxon>Pseudomonadota</taxon>
        <taxon>Alphaproteobacteria</taxon>
        <taxon>Hyphomicrobiales</taxon>
        <taxon>Methylobacteriaceae</taxon>
        <taxon>Microvirga</taxon>
    </lineage>
</organism>
<comment type="caution">
    <text evidence="8">The sequence shown here is derived from an EMBL/GenBank/DDBJ whole genome shotgun (WGS) entry which is preliminary data.</text>
</comment>
<protein>
    <submittedName>
        <fullName evidence="8">Aminopeptidase P family protein</fullName>
    </submittedName>
</protein>
<dbReference type="InterPro" id="IPR050659">
    <property type="entry name" value="Peptidase_M24B"/>
</dbReference>
<dbReference type="InterPro" id="IPR036005">
    <property type="entry name" value="Creatinase/aminopeptidase-like"/>
</dbReference>
<evidence type="ECO:0000256" key="5">
    <source>
        <dbReference type="RuleBase" id="RU000590"/>
    </source>
</evidence>
<accession>A0A931FNE5</accession>
<evidence type="ECO:0000256" key="2">
    <source>
        <dbReference type="ARBA" id="ARBA00022723"/>
    </source>
</evidence>
<dbReference type="GO" id="GO:0004177">
    <property type="term" value="F:aminopeptidase activity"/>
    <property type="evidence" value="ECO:0007669"/>
    <property type="project" value="UniProtKB-KW"/>
</dbReference>
<gene>
    <name evidence="8" type="ORF">I2H38_11200</name>
</gene>
<dbReference type="InterPro" id="IPR000994">
    <property type="entry name" value="Pept_M24"/>
</dbReference>